<dbReference type="Gene3D" id="3.30.710.10">
    <property type="entry name" value="Potassium Channel Kv1.1, Chain A"/>
    <property type="match status" value="1"/>
</dbReference>
<organism evidence="10 11">
    <name type="scientific">Dinothrombium tinctorium</name>
    <dbReference type="NCBI Taxonomy" id="1965070"/>
    <lineage>
        <taxon>Eukaryota</taxon>
        <taxon>Metazoa</taxon>
        <taxon>Ecdysozoa</taxon>
        <taxon>Arthropoda</taxon>
        <taxon>Chelicerata</taxon>
        <taxon>Arachnida</taxon>
        <taxon>Acari</taxon>
        <taxon>Acariformes</taxon>
        <taxon>Trombidiformes</taxon>
        <taxon>Prostigmata</taxon>
        <taxon>Anystina</taxon>
        <taxon>Parasitengona</taxon>
        <taxon>Trombidioidea</taxon>
        <taxon>Trombidiidae</taxon>
        <taxon>Dinothrombium</taxon>
    </lineage>
</organism>
<dbReference type="PANTHER" id="PTHR23110:SF111">
    <property type="entry name" value="LONGITUDINALS LACKING PROTEIN, ISOFORMS F_I_K_T"/>
    <property type="match status" value="1"/>
</dbReference>
<protein>
    <submittedName>
        <fullName evidence="10">Zinc finger protein-like protein</fullName>
    </submittedName>
</protein>
<feature type="domain" description="BTB" evidence="8">
    <location>
        <begin position="1"/>
        <end position="50"/>
    </location>
</feature>
<dbReference type="GO" id="GO:0045467">
    <property type="term" value="P:R7 cell development"/>
    <property type="evidence" value="ECO:0007669"/>
    <property type="project" value="UniProtKB-ARBA"/>
</dbReference>
<gene>
    <name evidence="10" type="ORF">B4U79_00180</name>
</gene>
<evidence type="ECO:0000259" key="9">
    <source>
        <dbReference type="PROSITE" id="PS50157"/>
    </source>
</evidence>
<keyword evidence="2" id="KW-0221">Differentiation</keyword>
<dbReference type="PROSITE" id="PS00028">
    <property type="entry name" value="ZINC_FINGER_C2H2_1"/>
    <property type="match status" value="1"/>
</dbReference>
<feature type="region of interest" description="Disordered" evidence="7">
    <location>
        <begin position="198"/>
        <end position="221"/>
    </location>
</feature>
<feature type="compositionally biased region" description="Basic and acidic residues" evidence="7">
    <location>
        <begin position="209"/>
        <end position="221"/>
    </location>
</feature>
<dbReference type="InterPro" id="IPR011333">
    <property type="entry name" value="SKP1/BTB/POZ_sf"/>
</dbReference>
<dbReference type="GO" id="GO:0006357">
    <property type="term" value="P:regulation of transcription by RNA polymerase II"/>
    <property type="evidence" value="ECO:0007669"/>
    <property type="project" value="TreeGrafter"/>
</dbReference>
<feature type="compositionally biased region" description="Basic and acidic residues" evidence="7">
    <location>
        <begin position="74"/>
        <end position="91"/>
    </location>
</feature>
<evidence type="ECO:0000256" key="7">
    <source>
        <dbReference type="SAM" id="MobiDB-lite"/>
    </source>
</evidence>
<feature type="compositionally biased region" description="Low complexity" evidence="7">
    <location>
        <begin position="94"/>
        <end position="108"/>
    </location>
</feature>
<reference evidence="10 11" key="1">
    <citation type="journal article" date="2018" name="Gigascience">
        <title>Genomes of trombidid mites reveal novel predicted allergens and laterally-transferred genes associated with secondary metabolism.</title>
        <authorList>
            <person name="Dong X."/>
            <person name="Chaisiri K."/>
            <person name="Xia D."/>
            <person name="Armstrong S.D."/>
            <person name="Fang Y."/>
            <person name="Donnelly M.J."/>
            <person name="Kadowaki T."/>
            <person name="McGarry J.W."/>
            <person name="Darby A.C."/>
            <person name="Makepeace B.L."/>
        </authorList>
    </citation>
    <scope>NUCLEOTIDE SEQUENCE [LARGE SCALE GENOMIC DNA]</scope>
    <source>
        <strain evidence="10">UoL-WK</strain>
    </source>
</reference>
<keyword evidence="4" id="KW-0539">Nucleus</keyword>
<keyword evidence="6" id="KW-0862">Zinc</keyword>
<evidence type="ECO:0000259" key="8">
    <source>
        <dbReference type="PROSITE" id="PS50097"/>
    </source>
</evidence>
<keyword evidence="3" id="KW-0524">Neurogenesis</keyword>
<evidence type="ECO:0000256" key="5">
    <source>
        <dbReference type="ARBA" id="ARBA00037382"/>
    </source>
</evidence>
<keyword evidence="11" id="KW-1185">Reference proteome</keyword>
<evidence type="ECO:0000313" key="10">
    <source>
        <dbReference type="EMBL" id="RWS02801.1"/>
    </source>
</evidence>
<dbReference type="STRING" id="1965070.A0A3S3RPE3"/>
<feature type="domain" description="C2H2-type" evidence="9">
    <location>
        <begin position="340"/>
        <end position="365"/>
    </location>
</feature>
<name>A0A3S3RPE3_9ACAR</name>
<dbReference type="GO" id="GO:0035167">
    <property type="term" value="P:larval lymph gland hemopoiesis"/>
    <property type="evidence" value="ECO:0007669"/>
    <property type="project" value="UniProtKB-ARBA"/>
</dbReference>
<dbReference type="InterPro" id="IPR051095">
    <property type="entry name" value="Dros_DevTransReg"/>
</dbReference>
<evidence type="ECO:0000256" key="1">
    <source>
        <dbReference type="ARBA" id="ARBA00022473"/>
    </source>
</evidence>
<keyword evidence="6" id="KW-0479">Metal-binding</keyword>
<dbReference type="GO" id="GO:0008406">
    <property type="term" value="P:gonad development"/>
    <property type="evidence" value="ECO:0007669"/>
    <property type="project" value="UniProtKB-ARBA"/>
</dbReference>
<dbReference type="PROSITE" id="PS50097">
    <property type="entry name" value="BTB"/>
    <property type="match status" value="1"/>
</dbReference>
<keyword evidence="6" id="KW-0863">Zinc-finger</keyword>
<evidence type="ECO:0000313" key="11">
    <source>
        <dbReference type="Proteomes" id="UP000285301"/>
    </source>
</evidence>
<dbReference type="InterPro" id="IPR000210">
    <property type="entry name" value="BTB/POZ_dom"/>
</dbReference>
<dbReference type="EMBL" id="NCKU01007227">
    <property type="protein sequence ID" value="RWS02801.1"/>
    <property type="molecule type" value="Genomic_DNA"/>
</dbReference>
<dbReference type="PROSITE" id="PS50157">
    <property type="entry name" value="ZINC_FINGER_C2H2_2"/>
    <property type="match status" value="1"/>
</dbReference>
<dbReference type="PANTHER" id="PTHR23110">
    <property type="entry name" value="BTB DOMAIN TRANSCRIPTION FACTOR"/>
    <property type="match status" value="1"/>
</dbReference>
<dbReference type="AlphaFoldDB" id="A0A3S3RPE3"/>
<dbReference type="CDD" id="cd18315">
    <property type="entry name" value="BTB_POZ_BAB-like"/>
    <property type="match status" value="1"/>
</dbReference>
<dbReference type="GO" id="GO:0016199">
    <property type="term" value="P:axon midline choice point recognition"/>
    <property type="evidence" value="ECO:0007669"/>
    <property type="project" value="UniProtKB-ARBA"/>
</dbReference>
<dbReference type="InterPro" id="IPR036236">
    <property type="entry name" value="Znf_C2H2_sf"/>
</dbReference>
<sequence>MVLSACSNYFRDLFKSNPCQHPIVILKDMKIEDLKAIVDFMYKGEVNVSQNQLGALLKTAEVLKVKGLTEVSDDSDKSAEKRGISHVDEPGVHPTSSGAAQPASAATAGRKKKRRKTKKVNGGSSGDEASGSESGPSSEDEESVDVSAVKRVKESNQSSATQQHSQPHPQSIPEQMPSVMQTRRRALQMQMPQLQQAINQVQNASQQRENVENSSDGHLDDSSEAWMQERPLPLPAHATDPEEESDEMIDVKPIISFDEGSTGSVGVPATPNSSAVTSEMDVMAQSTPVSTPATSITLAQTLAKIDLGLLPRGFGRCPICNKSLFHLKRHMNEVHLGVVYKCHLCGRRFKRTDKLNTHMSHAHSM</sequence>
<dbReference type="GO" id="GO:0007464">
    <property type="term" value="P:R3/R4 cell fate commitment"/>
    <property type="evidence" value="ECO:0007669"/>
    <property type="project" value="UniProtKB-ARBA"/>
</dbReference>
<feature type="compositionally biased region" description="Basic residues" evidence="7">
    <location>
        <begin position="109"/>
        <end position="119"/>
    </location>
</feature>
<evidence type="ECO:0000256" key="4">
    <source>
        <dbReference type="ARBA" id="ARBA00023242"/>
    </source>
</evidence>
<evidence type="ECO:0000256" key="2">
    <source>
        <dbReference type="ARBA" id="ARBA00022782"/>
    </source>
</evidence>
<feature type="compositionally biased region" description="Low complexity" evidence="7">
    <location>
        <begin position="157"/>
        <end position="175"/>
    </location>
</feature>
<dbReference type="Pfam" id="PF00651">
    <property type="entry name" value="BTB"/>
    <property type="match status" value="1"/>
</dbReference>
<feature type="compositionally biased region" description="Polar residues" evidence="7">
    <location>
        <begin position="198"/>
        <end position="208"/>
    </location>
</feature>
<dbReference type="SUPFAM" id="SSF54695">
    <property type="entry name" value="POZ domain"/>
    <property type="match status" value="1"/>
</dbReference>
<dbReference type="GO" id="GO:0045476">
    <property type="term" value="P:nurse cell apoptotic process"/>
    <property type="evidence" value="ECO:0007669"/>
    <property type="project" value="UniProtKB-ARBA"/>
</dbReference>
<accession>A0A3S3RPE3</accession>
<feature type="region of interest" description="Disordered" evidence="7">
    <location>
        <begin position="71"/>
        <end position="185"/>
    </location>
</feature>
<dbReference type="GO" id="GO:0048813">
    <property type="term" value="P:dendrite morphogenesis"/>
    <property type="evidence" value="ECO:0007669"/>
    <property type="project" value="UniProtKB-ARBA"/>
</dbReference>
<comment type="function">
    <text evidence="5">Putative transcription factor required for axon growth and guidance in the central and peripheral nervous systems. Repels CNS axons away from the midline by promoting the expression of the midline repellent sli and its receptor robo.</text>
</comment>
<evidence type="ECO:0000256" key="3">
    <source>
        <dbReference type="ARBA" id="ARBA00022902"/>
    </source>
</evidence>
<dbReference type="SMART" id="SM00225">
    <property type="entry name" value="BTB"/>
    <property type="match status" value="1"/>
</dbReference>
<dbReference type="SUPFAM" id="SSF57667">
    <property type="entry name" value="beta-beta-alpha zinc fingers"/>
    <property type="match status" value="1"/>
</dbReference>
<dbReference type="SMART" id="SM00355">
    <property type="entry name" value="ZnF_C2H2"/>
    <property type="match status" value="2"/>
</dbReference>
<dbReference type="Gene3D" id="3.30.160.60">
    <property type="entry name" value="Classic Zinc Finger"/>
    <property type="match status" value="1"/>
</dbReference>
<proteinExistence type="predicted"/>
<dbReference type="GO" id="GO:0005634">
    <property type="term" value="C:nucleus"/>
    <property type="evidence" value="ECO:0007669"/>
    <property type="project" value="UniProtKB-ARBA"/>
</dbReference>
<dbReference type="OrthoDB" id="9978265at2759"/>
<feature type="compositionally biased region" description="Low complexity" evidence="7">
    <location>
        <begin position="126"/>
        <end position="137"/>
    </location>
</feature>
<dbReference type="GO" id="GO:0007526">
    <property type="term" value="P:larval somatic muscle development"/>
    <property type="evidence" value="ECO:0007669"/>
    <property type="project" value="UniProtKB-ARBA"/>
</dbReference>
<dbReference type="GO" id="GO:0008270">
    <property type="term" value="F:zinc ion binding"/>
    <property type="evidence" value="ECO:0007669"/>
    <property type="project" value="UniProtKB-KW"/>
</dbReference>
<comment type="caution">
    <text evidence="10">The sequence shown here is derived from an EMBL/GenBank/DDBJ whole genome shotgun (WGS) entry which is preliminary data.</text>
</comment>
<evidence type="ECO:0000256" key="6">
    <source>
        <dbReference type="PROSITE-ProRule" id="PRU00042"/>
    </source>
</evidence>
<keyword evidence="1" id="KW-0217">Developmental protein</keyword>
<dbReference type="Proteomes" id="UP000285301">
    <property type="component" value="Unassembled WGS sequence"/>
</dbReference>
<dbReference type="InterPro" id="IPR013087">
    <property type="entry name" value="Znf_C2H2_type"/>
</dbReference>